<evidence type="ECO:0000256" key="3">
    <source>
        <dbReference type="ARBA" id="ARBA00022741"/>
    </source>
</evidence>
<dbReference type="PROSITE" id="PS50077">
    <property type="entry name" value="HEAT_REPEAT"/>
    <property type="match status" value="1"/>
</dbReference>
<comment type="subcellular location">
    <subcellularLocation>
        <location evidence="1">Nucleus</location>
    </subcellularLocation>
</comment>
<dbReference type="InterPro" id="IPR014001">
    <property type="entry name" value="Helicase_ATP-bd"/>
</dbReference>
<dbReference type="InterPro" id="IPR044972">
    <property type="entry name" value="Mot1"/>
</dbReference>
<protein>
    <recommendedName>
        <fullName evidence="15">TATA-binding protein-associated factor</fullName>
    </recommendedName>
</protein>
<dbReference type="CDD" id="cd18793">
    <property type="entry name" value="SF2_C_SNF"/>
    <property type="match status" value="1"/>
</dbReference>
<keyword evidence="14" id="KW-1185">Reference proteome</keyword>
<feature type="region of interest" description="Disordered" evidence="10">
    <location>
        <begin position="1736"/>
        <end position="1757"/>
    </location>
</feature>
<keyword evidence="3" id="KW-0547">Nucleotide-binding</keyword>
<dbReference type="SMART" id="SM00490">
    <property type="entry name" value="HELICc"/>
    <property type="match status" value="1"/>
</dbReference>
<dbReference type="GO" id="GO:0005634">
    <property type="term" value="C:nucleus"/>
    <property type="evidence" value="ECO:0007669"/>
    <property type="project" value="UniProtKB-SubCell"/>
</dbReference>
<keyword evidence="7" id="KW-0238">DNA-binding</keyword>
<dbReference type="InterPro" id="IPR027417">
    <property type="entry name" value="P-loop_NTPase"/>
</dbReference>
<feature type="compositionally biased region" description="Polar residues" evidence="10">
    <location>
        <begin position="216"/>
        <end position="228"/>
    </location>
</feature>
<dbReference type="GO" id="GO:0003677">
    <property type="term" value="F:DNA binding"/>
    <property type="evidence" value="ECO:0007669"/>
    <property type="project" value="UniProtKB-KW"/>
</dbReference>
<evidence type="ECO:0000256" key="5">
    <source>
        <dbReference type="ARBA" id="ARBA00022806"/>
    </source>
</evidence>
<dbReference type="SMART" id="SM00487">
    <property type="entry name" value="DEXDc"/>
    <property type="match status" value="1"/>
</dbReference>
<sequence>METRLDRLFLLLDTGSSSVTRKAAAQQLGEVQRLHPHELPLLLKKIFVHLKSPSWDTRIAASQAINAVISHVPQWDPLLLIAKSENDVNLPSGKLSQLKFNTFSIGTVLANRHFLTASEGKEFDDDFLSPDRKERLALQRQQLNDSLNKLGEGENLCIGTAEIITTEDLTGQQEQPSNVTDISSATPIDDESEILNKQLSSREANRAKRKARQGGKQKSTDGSPSDGASSSKKIKKEKEEDIIVDSVPDPAGTWPDSAQNWPFESFCDLLVTKLLSPSWEVRHGGGTALREVIQLHGRGAGRTVHQTMSEMKVAHGNWLEDTALRLLCVLALDRFGDFISDQVIAPVRETTAQALGSLAKLMEPQQVESVVAVLLQLLQQTEWETRHGGLLGLKYLMAARQDLSQQLLPLVYPSLFRGLEDEVDDVSAVAAAALVPLADSLVNLLHLNEITNLLKTLWDSLLELDELTASTSCILTLLSSLMARSETVPCLQHLPLVDLVPRLWPFLSHSSSKVRRSTLKTLETLLIPAHTAEWMDGLASDLLRHVFQRAMLEHQQENLNHIEELWGLLIKRLSLQILLPTACPCVAPWLCMMMQPSRVAFDPSILIFPPVRKEPTESRRRSTSGPLLGEVTPVETKYFIAGTDHVYENPLQREKAVIRARCLAASMLGFLSEFLVQVMPGLTYSADMESPVECYAKLLLVHLNSRSAIQRTAVAMVMADWGERCTKISPPSILIERLHATLTETVYYDEIGVAYARLLHDTKDFIATLRHYKVDVESVFSSANANFLPIEQIQSLAGPIATHLLTSSKLKSKITEMLEERRKSLASASLQVSSDQNSLNNTTQSALARAVVGFRILPVNTVNPVVKPLMDSIKMEENEQLQKSSAGTLARLLELCQIRTPSPNVKILKNICIFLCADTELTPRVSPDDLDGILILMQQQRLAEKTAGGKKAQVESDPAGVRAIEIQRRGAVHALKSVASYFGPDMTGKVPYLWDSILSIQTIESHSENDAVGISKAEDLIQCLQILEVIASSLHSSLHAQILDLLPTLCDLLEHQLRAVRHMASRGLAALGAVDGDRVLTVVVEKVIPMLGAIDREQMRQGAIEAVACLVEQMGMNIIPFIVLLVIPVLGRMSDTNQSVRLVATQSFATLIRLMPLEGGVPDPPALSPELAEKKIQQRRFLEQLFDPKKLENYKIPVAINAELRSYQQDGVNWLAFLNKYGLHGILCDDMGLGKTLQTICIIASDHHQRKIDFELTQNPSSADLPSIVICPPTLTGHWMDEVEKFVSADILNPLHYTGPPSERLRLRSRAVHHNLIVASYDIVRNDLEFFSSVRWNFCVLDEGHVIKNGKTKLSKAIKQLIANHRLILSGTPIQNNVLELWSLFDFLIPGFLGSEKQFQARYSKPILASRDAKASSKEQENGVLAMESLHRQTLPFLLRRMKEDVLKDLPPKITQDYYCDLSPLQVKLYEDFSKKHAELNQAGQAAASSPAHAHIFQALQYLRKVCNHPKLVLTPQHPQFEVFQQQLKDQKSNLSDLQHASKLLALKQLLLDCGIGLDTANGSIDSSDTGGNVVSIHRALIFCQLRSMIDIIENDLLKTHMKTVSYLRLDGSIAAGARQGVVKRFNEDPSIDVLLLTTQVGGLGLNLTGADTVIFVEHDWNPMKDLQAMDRAHRIGQKKVVNVYRLITRGTLEEKIMGLQKFKLQTANTIISTENASLQSMGTEQLLDIFTLDDGKSSKSNKRSSTNEPENASGLPAGFRVALESLPELWSEENYENEYNLDSFISTLNQVK</sequence>
<evidence type="ECO:0000256" key="7">
    <source>
        <dbReference type="ARBA" id="ARBA00023125"/>
    </source>
</evidence>
<dbReference type="Pfam" id="PF00176">
    <property type="entry name" value="SNF2-rel_dom"/>
    <property type="match status" value="1"/>
</dbReference>
<dbReference type="Proteomes" id="UP000789390">
    <property type="component" value="Unassembled WGS sequence"/>
</dbReference>
<evidence type="ECO:0000256" key="4">
    <source>
        <dbReference type="ARBA" id="ARBA00022801"/>
    </source>
</evidence>
<dbReference type="Gene3D" id="3.40.50.10810">
    <property type="entry name" value="Tandem AAA-ATPase domain"/>
    <property type="match status" value="1"/>
</dbReference>
<dbReference type="SUPFAM" id="SSF52540">
    <property type="entry name" value="P-loop containing nucleoside triphosphate hydrolases"/>
    <property type="match status" value="2"/>
</dbReference>
<evidence type="ECO:0008006" key="15">
    <source>
        <dbReference type="Google" id="ProtNLM"/>
    </source>
</evidence>
<feature type="domain" description="Helicase ATP-binding" evidence="11">
    <location>
        <begin position="1216"/>
        <end position="1391"/>
    </location>
</feature>
<dbReference type="GO" id="GO:0016887">
    <property type="term" value="F:ATP hydrolysis activity"/>
    <property type="evidence" value="ECO:0007669"/>
    <property type="project" value="InterPro"/>
</dbReference>
<dbReference type="Gene3D" id="1.25.10.10">
    <property type="entry name" value="Leucine-rich Repeat Variant"/>
    <property type="match status" value="2"/>
</dbReference>
<keyword evidence="2" id="KW-0677">Repeat</keyword>
<feature type="compositionally biased region" description="Polar residues" evidence="10">
    <location>
        <begin position="168"/>
        <end position="186"/>
    </location>
</feature>
<dbReference type="InterPro" id="IPR016024">
    <property type="entry name" value="ARM-type_fold"/>
</dbReference>
<comment type="caution">
    <text evidence="13">The sequence shown here is derived from an EMBL/GenBank/DDBJ whole genome shotgun (WGS) entry which is preliminary data.</text>
</comment>
<dbReference type="InterPro" id="IPR021133">
    <property type="entry name" value="HEAT_type_2"/>
</dbReference>
<dbReference type="GO" id="GO:0004386">
    <property type="term" value="F:helicase activity"/>
    <property type="evidence" value="ECO:0007669"/>
    <property type="project" value="UniProtKB-KW"/>
</dbReference>
<dbReference type="GO" id="GO:0005524">
    <property type="term" value="F:ATP binding"/>
    <property type="evidence" value="ECO:0007669"/>
    <property type="project" value="UniProtKB-KW"/>
</dbReference>
<evidence type="ECO:0000259" key="11">
    <source>
        <dbReference type="PROSITE" id="PS51192"/>
    </source>
</evidence>
<keyword evidence="5" id="KW-0347">Helicase</keyword>
<gene>
    <name evidence="13" type="ORF">DGAL_LOCUS16753</name>
</gene>
<feature type="region of interest" description="Disordered" evidence="10">
    <location>
        <begin position="168"/>
        <end position="253"/>
    </location>
</feature>
<dbReference type="FunFam" id="3.40.50.300:FF:000428">
    <property type="entry name" value="TATA-binding protein-associated factor 172"/>
    <property type="match status" value="1"/>
</dbReference>
<dbReference type="EMBL" id="CAKKLH010000335">
    <property type="protein sequence ID" value="CAH0112954.1"/>
    <property type="molecule type" value="Genomic_DNA"/>
</dbReference>
<evidence type="ECO:0000259" key="12">
    <source>
        <dbReference type="PROSITE" id="PS51194"/>
    </source>
</evidence>
<dbReference type="PROSITE" id="PS51192">
    <property type="entry name" value="HELICASE_ATP_BIND_1"/>
    <property type="match status" value="1"/>
</dbReference>
<proteinExistence type="predicted"/>
<dbReference type="InterPro" id="IPR000330">
    <property type="entry name" value="SNF2_N"/>
</dbReference>
<dbReference type="PANTHER" id="PTHR36498">
    <property type="entry name" value="TATA-BINDING PROTEIN-ASSOCIATED FACTOR 172"/>
    <property type="match status" value="1"/>
</dbReference>
<dbReference type="InterPro" id="IPR001650">
    <property type="entry name" value="Helicase_C-like"/>
</dbReference>
<evidence type="ECO:0000313" key="14">
    <source>
        <dbReference type="Proteomes" id="UP000789390"/>
    </source>
</evidence>
<dbReference type="CDD" id="cd17999">
    <property type="entry name" value="DEXHc_Mot1"/>
    <property type="match status" value="1"/>
</dbReference>
<dbReference type="InterPro" id="IPR038718">
    <property type="entry name" value="SNF2-like_sf"/>
</dbReference>
<dbReference type="Pfam" id="PF12054">
    <property type="entry name" value="DUF3535"/>
    <property type="match status" value="1"/>
</dbReference>
<keyword evidence="6" id="KW-0067">ATP-binding</keyword>
<keyword evidence="8" id="KW-0539">Nucleus</keyword>
<dbReference type="PROSITE" id="PS51194">
    <property type="entry name" value="HELICASE_CTER"/>
    <property type="match status" value="1"/>
</dbReference>
<evidence type="ECO:0000256" key="1">
    <source>
        <dbReference type="ARBA" id="ARBA00004123"/>
    </source>
</evidence>
<organism evidence="13 14">
    <name type="scientific">Daphnia galeata</name>
    <dbReference type="NCBI Taxonomy" id="27404"/>
    <lineage>
        <taxon>Eukaryota</taxon>
        <taxon>Metazoa</taxon>
        <taxon>Ecdysozoa</taxon>
        <taxon>Arthropoda</taxon>
        <taxon>Crustacea</taxon>
        <taxon>Branchiopoda</taxon>
        <taxon>Diplostraca</taxon>
        <taxon>Cladocera</taxon>
        <taxon>Anomopoda</taxon>
        <taxon>Daphniidae</taxon>
        <taxon>Daphnia</taxon>
    </lineage>
</organism>
<feature type="repeat" description="HEAT" evidence="9">
    <location>
        <begin position="331"/>
        <end position="369"/>
    </location>
</feature>
<dbReference type="OrthoDB" id="10252227at2759"/>
<dbReference type="FunFam" id="3.40.50.10810:FF:000009">
    <property type="entry name" value="B-TFIID TATA-box-binding protein-associated factor 1"/>
    <property type="match status" value="1"/>
</dbReference>
<evidence type="ECO:0000256" key="6">
    <source>
        <dbReference type="ARBA" id="ARBA00022840"/>
    </source>
</evidence>
<evidence type="ECO:0000256" key="9">
    <source>
        <dbReference type="PROSITE-ProRule" id="PRU00103"/>
    </source>
</evidence>
<dbReference type="GO" id="GO:0017025">
    <property type="term" value="F:TBP-class protein binding"/>
    <property type="evidence" value="ECO:0007669"/>
    <property type="project" value="InterPro"/>
</dbReference>
<dbReference type="InterPro" id="IPR049730">
    <property type="entry name" value="SNF2/RAD54-like_C"/>
</dbReference>
<dbReference type="InterPro" id="IPR044078">
    <property type="entry name" value="Mot1_ATP-bd"/>
</dbReference>
<dbReference type="FunFam" id="1.25.10.10:FF:000101">
    <property type="entry name" value="TATA-binding protein-associated factor 172 isoform X2"/>
    <property type="match status" value="1"/>
</dbReference>
<dbReference type="InterPro" id="IPR011989">
    <property type="entry name" value="ARM-like"/>
</dbReference>
<dbReference type="SUPFAM" id="SSF48371">
    <property type="entry name" value="ARM repeat"/>
    <property type="match status" value="1"/>
</dbReference>
<feature type="domain" description="Helicase C-terminal" evidence="12">
    <location>
        <begin position="1569"/>
        <end position="1723"/>
    </location>
</feature>
<evidence type="ECO:0000256" key="8">
    <source>
        <dbReference type="ARBA" id="ARBA00023242"/>
    </source>
</evidence>
<reference evidence="13" key="1">
    <citation type="submission" date="2021-11" db="EMBL/GenBank/DDBJ databases">
        <authorList>
            <person name="Schell T."/>
        </authorList>
    </citation>
    <scope>NUCLEOTIDE SEQUENCE</scope>
    <source>
        <strain evidence="13">M5</strain>
    </source>
</reference>
<keyword evidence="4" id="KW-0378">Hydrolase</keyword>
<dbReference type="PANTHER" id="PTHR36498:SF1">
    <property type="entry name" value="TATA-BINDING PROTEIN-ASSOCIATED FACTOR 172"/>
    <property type="match status" value="1"/>
</dbReference>
<evidence type="ECO:0000256" key="2">
    <source>
        <dbReference type="ARBA" id="ARBA00022737"/>
    </source>
</evidence>
<dbReference type="InterPro" id="IPR022707">
    <property type="entry name" value="Mot1_central_dom"/>
</dbReference>
<name>A0A8J2S3S1_9CRUS</name>
<evidence type="ECO:0000256" key="10">
    <source>
        <dbReference type="SAM" id="MobiDB-lite"/>
    </source>
</evidence>
<accession>A0A8J2S3S1</accession>
<dbReference type="Pfam" id="PF00271">
    <property type="entry name" value="Helicase_C"/>
    <property type="match status" value="1"/>
</dbReference>
<evidence type="ECO:0000313" key="13">
    <source>
        <dbReference type="EMBL" id="CAH0112954.1"/>
    </source>
</evidence>
<dbReference type="Gene3D" id="3.40.50.300">
    <property type="entry name" value="P-loop containing nucleotide triphosphate hydrolases"/>
    <property type="match status" value="1"/>
</dbReference>